<evidence type="ECO:0000313" key="17">
    <source>
        <dbReference type="EMBL" id="GAG69154.1"/>
    </source>
</evidence>
<dbReference type="GO" id="GO:0009231">
    <property type="term" value="P:riboflavin biosynthetic process"/>
    <property type="evidence" value="ECO:0007669"/>
    <property type="project" value="InterPro"/>
</dbReference>
<evidence type="ECO:0000256" key="2">
    <source>
        <dbReference type="ARBA" id="ARBA00005201"/>
    </source>
</evidence>
<protein>
    <recommendedName>
        <fullName evidence="6">Bifunctional riboflavin kinase/FMN adenylyltransferase</fullName>
        <ecNumber evidence="4">2.7.1.26</ecNumber>
        <ecNumber evidence="5">2.7.7.2</ecNumber>
    </recommendedName>
</protein>
<dbReference type="Gene3D" id="2.40.30.30">
    <property type="entry name" value="Riboflavin kinase-like"/>
    <property type="match status" value="1"/>
</dbReference>
<dbReference type="GO" id="GO:0005524">
    <property type="term" value="F:ATP binding"/>
    <property type="evidence" value="ECO:0007669"/>
    <property type="project" value="UniProtKB-KW"/>
</dbReference>
<dbReference type="AlphaFoldDB" id="X0ZIG5"/>
<evidence type="ECO:0000256" key="1">
    <source>
        <dbReference type="ARBA" id="ARBA00004726"/>
    </source>
</evidence>
<dbReference type="InterPro" id="IPR002606">
    <property type="entry name" value="Riboflavin_kinase_bac"/>
</dbReference>
<dbReference type="GO" id="GO:0009398">
    <property type="term" value="P:FMN biosynthetic process"/>
    <property type="evidence" value="ECO:0007669"/>
    <property type="project" value="UniProtKB-UniPathway"/>
</dbReference>
<comment type="caution">
    <text evidence="17">The sequence shown here is derived from an EMBL/GenBank/DDBJ whole genome shotgun (WGS) entry which is preliminary data.</text>
</comment>
<sequence>ELVVMTFDPHPVAILHSQKNPRVLTPLELKKHLLAEFRVDYLLVLKTTLELLSLSPQDFVQRFLVKNIQPSVVVEGESFNFGYRRSGSIHTLQELGAEEGFLVSVIGAREVKLSTGQTAKVSSTMIRNMLEGGRVADAAAALGRAYRLIGQVVPGHARGKQLGFPTANIEPSQQIIPAEGVYAGCVQIGDSEEEVCPTKEKIPAALSIGRAETFGSDNPQAIEAHILTDDIGDLHRKWLAMDFIKRLRSQKRFQTETELAAQIANDCEKAKQILKGGVEKD</sequence>
<evidence type="ECO:0000256" key="12">
    <source>
        <dbReference type="ARBA" id="ARBA00022777"/>
    </source>
</evidence>
<dbReference type="InterPro" id="IPR015864">
    <property type="entry name" value="FAD_synthase"/>
</dbReference>
<dbReference type="EC" id="2.7.1.26" evidence="4"/>
<name>X0ZIG5_9ZZZZ</name>
<proteinExistence type="inferred from homology"/>
<keyword evidence="8" id="KW-0288">FMN</keyword>
<reference evidence="17" key="1">
    <citation type="journal article" date="2014" name="Front. Microbiol.">
        <title>High frequency of phylogenetically diverse reductive dehalogenase-homologous genes in deep subseafloor sedimentary metagenomes.</title>
        <authorList>
            <person name="Kawai M."/>
            <person name="Futagami T."/>
            <person name="Toyoda A."/>
            <person name="Takaki Y."/>
            <person name="Nishi S."/>
            <person name="Hori S."/>
            <person name="Arai W."/>
            <person name="Tsubouchi T."/>
            <person name="Morono Y."/>
            <person name="Uchiyama I."/>
            <person name="Ito T."/>
            <person name="Fujiyama A."/>
            <person name="Inagaki F."/>
            <person name="Takami H."/>
        </authorList>
    </citation>
    <scope>NUCLEOTIDE SEQUENCE</scope>
    <source>
        <strain evidence="17">Expedition CK06-06</strain>
    </source>
</reference>
<dbReference type="SMART" id="SM00904">
    <property type="entry name" value="Flavokinase"/>
    <property type="match status" value="1"/>
</dbReference>
<dbReference type="Gene3D" id="3.40.50.620">
    <property type="entry name" value="HUPs"/>
    <property type="match status" value="1"/>
</dbReference>
<dbReference type="Pfam" id="PF01687">
    <property type="entry name" value="Flavokinase"/>
    <property type="match status" value="1"/>
</dbReference>
<keyword evidence="14" id="KW-0067">ATP-binding</keyword>
<keyword evidence="13" id="KW-0274">FAD</keyword>
<keyword evidence="11" id="KW-0547">Nucleotide-binding</keyword>
<organism evidence="17">
    <name type="scientific">marine sediment metagenome</name>
    <dbReference type="NCBI Taxonomy" id="412755"/>
    <lineage>
        <taxon>unclassified sequences</taxon>
        <taxon>metagenomes</taxon>
        <taxon>ecological metagenomes</taxon>
    </lineage>
</organism>
<evidence type="ECO:0000256" key="7">
    <source>
        <dbReference type="ARBA" id="ARBA00022630"/>
    </source>
</evidence>
<dbReference type="SUPFAM" id="SSF52374">
    <property type="entry name" value="Nucleotidylyl transferase"/>
    <property type="match status" value="1"/>
</dbReference>
<keyword evidence="9" id="KW-0808">Transferase</keyword>
<evidence type="ECO:0000256" key="11">
    <source>
        <dbReference type="ARBA" id="ARBA00022741"/>
    </source>
</evidence>
<evidence type="ECO:0000256" key="6">
    <source>
        <dbReference type="ARBA" id="ARBA00018483"/>
    </source>
</evidence>
<dbReference type="EMBL" id="BART01004293">
    <property type="protein sequence ID" value="GAG69154.1"/>
    <property type="molecule type" value="Genomic_DNA"/>
</dbReference>
<evidence type="ECO:0000256" key="3">
    <source>
        <dbReference type="ARBA" id="ARBA00010214"/>
    </source>
</evidence>
<dbReference type="CDD" id="cd02064">
    <property type="entry name" value="FAD_synthetase_N"/>
    <property type="match status" value="1"/>
</dbReference>
<evidence type="ECO:0000256" key="9">
    <source>
        <dbReference type="ARBA" id="ARBA00022679"/>
    </source>
</evidence>
<keyword evidence="7" id="KW-0285">Flavoprotein</keyword>
<dbReference type="UniPathway" id="UPA00276">
    <property type="reaction ID" value="UER00406"/>
</dbReference>
<accession>X0ZIG5</accession>
<evidence type="ECO:0000256" key="10">
    <source>
        <dbReference type="ARBA" id="ARBA00022695"/>
    </source>
</evidence>
<gene>
    <name evidence="17" type="ORF">S01H4_10928</name>
</gene>
<dbReference type="InterPro" id="IPR014729">
    <property type="entry name" value="Rossmann-like_a/b/a_fold"/>
</dbReference>
<dbReference type="InterPro" id="IPR023465">
    <property type="entry name" value="Riboflavin_kinase_dom_sf"/>
</dbReference>
<evidence type="ECO:0000256" key="5">
    <source>
        <dbReference type="ARBA" id="ARBA00012393"/>
    </source>
</evidence>
<evidence type="ECO:0000256" key="13">
    <source>
        <dbReference type="ARBA" id="ARBA00022827"/>
    </source>
</evidence>
<evidence type="ECO:0000256" key="4">
    <source>
        <dbReference type="ARBA" id="ARBA00012105"/>
    </source>
</evidence>
<dbReference type="Pfam" id="PF06574">
    <property type="entry name" value="FAD_syn"/>
    <property type="match status" value="1"/>
</dbReference>
<dbReference type="GO" id="GO:0003919">
    <property type="term" value="F:FMN adenylyltransferase activity"/>
    <property type="evidence" value="ECO:0007669"/>
    <property type="project" value="UniProtKB-EC"/>
</dbReference>
<dbReference type="InterPro" id="IPR015865">
    <property type="entry name" value="Riboflavin_kinase_bac/euk"/>
</dbReference>
<dbReference type="EC" id="2.7.7.2" evidence="5"/>
<keyword evidence="12" id="KW-0418">Kinase</keyword>
<evidence type="ECO:0000256" key="14">
    <source>
        <dbReference type="ARBA" id="ARBA00022840"/>
    </source>
</evidence>
<dbReference type="GO" id="GO:0006747">
    <property type="term" value="P:FAD biosynthetic process"/>
    <property type="evidence" value="ECO:0007669"/>
    <property type="project" value="UniProtKB-UniPathway"/>
</dbReference>
<dbReference type="InterPro" id="IPR023468">
    <property type="entry name" value="Riboflavin_kinase"/>
</dbReference>
<evidence type="ECO:0000256" key="8">
    <source>
        <dbReference type="ARBA" id="ARBA00022643"/>
    </source>
</evidence>
<keyword evidence="15" id="KW-0511">Multifunctional enzyme</keyword>
<evidence type="ECO:0000256" key="15">
    <source>
        <dbReference type="ARBA" id="ARBA00023268"/>
    </source>
</evidence>
<feature type="non-terminal residue" evidence="17">
    <location>
        <position position="1"/>
    </location>
</feature>
<evidence type="ECO:0000259" key="16">
    <source>
        <dbReference type="SMART" id="SM00904"/>
    </source>
</evidence>
<comment type="pathway">
    <text evidence="2">Cofactor biosynthesis; FMN biosynthesis; FMN from riboflavin (ATP route): step 1/1.</text>
</comment>
<dbReference type="UniPathway" id="UPA00277">
    <property type="reaction ID" value="UER00407"/>
</dbReference>
<comment type="pathway">
    <text evidence="1">Cofactor biosynthesis; FAD biosynthesis; FAD from FMN: step 1/1.</text>
</comment>
<dbReference type="PIRSF" id="PIRSF004491">
    <property type="entry name" value="FAD_Synth"/>
    <property type="match status" value="1"/>
</dbReference>
<dbReference type="GO" id="GO:0008531">
    <property type="term" value="F:riboflavin kinase activity"/>
    <property type="evidence" value="ECO:0007669"/>
    <property type="project" value="UniProtKB-EC"/>
</dbReference>
<keyword evidence="10" id="KW-0548">Nucleotidyltransferase</keyword>
<dbReference type="PANTHER" id="PTHR22749:SF6">
    <property type="entry name" value="RIBOFLAVIN KINASE"/>
    <property type="match status" value="1"/>
</dbReference>
<dbReference type="SUPFAM" id="SSF82114">
    <property type="entry name" value="Riboflavin kinase-like"/>
    <property type="match status" value="1"/>
</dbReference>
<comment type="similarity">
    <text evidence="3">Belongs to the RibF family.</text>
</comment>
<dbReference type="PANTHER" id="PTHR22749">
    <property type="entry name" value="RIBOFLAVIN KINASE/FMN ADENYLYLTRANSFERASE"/>
    <property type="match status" value="1"/>
</dbReference>
<feature type="domain" description="Riboflavin kinase" evidence="16">
    <location>
        <begin position="141"/>
        <end position="275"/>
    </location>
</feature>